<evidence type="ECO:0000313" key="4">
    <source>
        <dbReference type="Proteomes" id="UP000430079"/>
    </source>
</evidence>
<evidence type="ECO:0000313" key="3">
    <source>
        <dbReference type="EMBL" id="GFE18988.1"/>
    </source>
</evidence>
<dbReference type="AlphaFoldDB" id="A0A640T6S2"/>
<gene>
    <name evidence="3" type="ORF">Sgleb_70350</name>
</gene>
<dbReference type="PROSITE" id="PS51186">
    <property type="entry name" value="GNAT"/>
    <property type="match status" value="1"/>
</dbReference>
<dbReference type="Pfam" id="PF12746">
    <property type="entry name" value="GNAT_acetyltran"/>
    <property type="match status" value="1"/>
</dbReference>
<dbReference type="InterPro" id="IPR027365">
    <property type="entry name" value="GNAT_acetyltra_YdfB-like"/>
</dbReference>
<feature type="compositionally biased region" description="Low complexity" evidence="1">
    <location>
        <begin position="260"/>
        <end position="278"/>
    </location>
</feature>
<organism evidence="3 4">
    <name type="scientific">Streptomyces glebosus</name>
    <dbReference type="NCBI Taxonomy" id="249580"/>
    <lineage>
        <taxon>Bacteria</taxon>
        <taxon>Bacillati</taxon>
        <taxon>Actinomycetota</taxon>
        <taxon>Actinomycetes</taxon>
        <taxon>Kitasatosporales</taxon>
        <taxon>Streptomycetaceae</taxon>
        <taxon>Streptomyces</taxon>
    </lineage>
</organism>
<feature type="region of interest" description="Disordered" evidence="1">
    <location>
        <begin position="248"/>
        <end position="278"/>
    </location>
</feature>
<sequence length="278" mass="29335">MIELAPDQLPPLARWFAAGSPGTAALAEHVPASGTGRWWADRAHAPRTLAVACAGHVLLRGDPSALAPDALAVFDAHYVQAPSRFLPALGGAFDRIVPWERMLYVHQVPVAAPCPPRGVTVRRLVPADAPALAALAPDTAWLHASWGGPAGLAASGLGWAAFEADEVLAVACTYFHGTTYEDIACYTAPAHRRRRLALACVTALCQDIAGRGHTPSWTCSRDNRPSRLLAWTAGFRLAQEYVHYLTGKPARRDGGGTSGRPGRPAAAAALGDTPAPQR</sequence>
<feature type="domain" description="N-acetyltransferase" evidence="2">
    <location>
        <begin position="119"/>
        <end position="251"/>
    </location>
</feature>
<dbReference type="GO" id="GO:0016747">
    <property type="term" value="F:acyltransferase activity, transferring groups other than amino-acyl groups"/>
    <property type="evidence" value="ECO:0007669"/>
    <property type="project" value="InterPro"/>
</dbReference>
<reference evidence="3 4" key="1">
    <citation type="submission" date="2019-12" db="EMBL/GenBank/DDBJ databases">
        <title>Whole genome shotgun sequence of Streptomyces hygroscopicus subsp. glebosus NBRC 13786.</title>
        <authorList>
            <person name="Ichikawa N."/>
            <person name="Kimura A."/>
            <person name="Kitahashi Y."/>
            <person name="Komaki H."/>
            <person name="Tamura T."/>
        </authorList>
    </citation>
    <scope>NUCLEOTIDE SEQUENCE [LARGE SCALE GENOMIC DNA]</scope>
    <source>
        <strain evidence="3 4">NBRC 13786</strain>
    </source>
</reference>
<dbReference type="InterPro" id="IPR000182">
    <property type="entry name" value="GNAT_dom"/>
</dbReference>
<dbReference type="RefSeq" id="WP_190141259.1">
    <property type="nucleotide sequence ID" value="NZ_BLIO01000001.1"/>
</dbReference>
<proteinExistence type="predicted"/>
<name>A0A640T6S2_9ACTN</name>
<keyword evidence="4" id="KW-1185">Reference proteome</keyword>
<comment type="caution">
    <text evidence="3">The sequence shown here is derived from an EMBL/GenBank/DDBJ whole genome shotgun (WGS) entry which is preliminary data.</text>
</comment>
<dbReference type="EMBL" id="BLIO01000001">
    <property type="protein sequence ID" value="GFE18988.1"/>
    <property type="molecule type" value="Genomic_DNA"/>
</dbReference>
<evidence type="ECO:0000259" key="2">
    <source>
        <dbReference type="PROSITE" id="PS51186"/>
    </source>
</evidence>
<accession>A0A640T6S2</accession>
<evidence type="ECO:0000256" key="1">
    <source>
        <dbReference type="SAM" id="MobiDB-lite"/>
    </source>
</evidence>
<dbReference type="SUPFAM" id="SSF55729">
    <property type="entry name" value="Acyl-CoA N-acyltransferases (Nat)"/>
    <property type="match status" value="1"/>
</dbReference>
<dbReference type="Proteomes" id="UP000430079">
    <property type="component" value="Unassembled WGS sequence"/>
</dbReference>
<dbReference type="Gene3D" id="3.40.630.30">
    <property type="match status" value="1"/>
</dbReference>
<dbReference type="InterPro" id="IPR016181">
    <property type="entry name" value="Acyl_CoA_acyltransferase"/>
</dbReference>
<protein>
    <recommendedName>
        <fullName evidence="2">N-acetyltransferase domain-containing protein</fullName>
    </recommendedName>
</protein>